<proteinExistence type="predicted"/>
<dbReference type="EMBL" id="BTSY01000004">
    <property type="protein sequence ID" value="GMT25394.1"/>
    <property type="molecule type" value="Genomic_DNA"/>
</dbReference>
<feature type="non-terminal residue" evidence="1">
    <location>
        <position position="73"/>
    </location>
</feature>
<dbReference type="Proteomes" id="UP001432322">
    <property type="component" value="Unassembled WGS sequence"/>
</dbReference>
<name>A0AAV5W3S7_9BILA</name>
<evidence type="ECO:0000313" key="2">
    <source>
        <dbReference type="Proteomes" id="UP001432322"/>
    </source>
</evidence>
<evidence type="ECO:0000313" key="1">
    <source>
        <dbReference type="EMBL" id="GMT25394.1"/>
    </source>
</evidence>
<protein>
    <submittedName>
        <fullName evidence="1">Uncharacterized protein</fullName>
    </submittedName>
</protein>
<keyword evidence="2" id="KW-1185">Reference proteome</keyword>
<feature type="non-terminal residue" evidence="1">
    <location>
        <position position="1"/>
    </location>
</feature>
<organism evidence="1 2">
    <name type="scientific">Pristionchus fissidentatus</name>
    <dbReference type="NCBI Taxonomy" id="1538716"/>
    <lineage>
        <taxon>Eukaryota</taxon>
        <taxon>Metazoa</taxon>
        <taxon>Ecdysozoa</taxon>
        <taxon>Nematoda</taxon>
        <taxon>Chromadorea</taxon>
        <taxon>Rhabditida</taxon>
        <taxon>Rhabditina</taxon>
        <taxon>Diplogasteromorpha</taxon>
        <taxon>Diplogasteroidea</taxon>
        <taxon>Neodiplogasteridae</taxon>
        <taxon>Pristionchus</taxon>
    </lineage>
</organism>
<reference evidence="1" key="1">
    <citation type="submission" date="2023-10" db="EMBL/GenBank/DDBJ databases">
        <title>Genome assembly of Pristionchus species.</title>
        <authorList>
            <person name="Yoshida K."/>
            <person name="Sommer R.J."/>
        </authorList>
    </citation>
    <scope>NUCLEOTIDE SEQUENCE</scope>
    <source>
        <strain evidence="1">RS5133</strain>
    </source>
</reference>
<accession>A0AAV5W3S7</accession>
<comment type="caution">
    <text evidence="1">The sequence shown here is derived from an EMBL/GenBank/DDBJ whole genome shotgun (WGS) entry which is preliminary data.</text>
</comment>
<sequence length="73" mass="8279">IIQIAVRGSSKDFTMTSQKVKEIVSSKLPKISDESNPAHRNDVCRLSGVYEAGGRRRELLFFALEELVLQMKR</sequence>
<dbReference type="AlphaFoldDB" id="A0AAV5W3S7"/>
<gene>
    <name evidence="1" type="ORF">PFISCL1PPCAC_16691</name>
</gene>